<gene>
    <name evidence="1" type="ORF">G3576_05175</name>
</gene>
<proteinExistence type="predicted"/>
<sequence>MRPGPRHIGYTLHVEMRADGRFGAILAYTTTSGLDFPGRMPAGVLAFTAAAAEALGQRKPFRLDLRRLAWLPVTPAWFQDLATPTRGVTGRAPRDLRRDIQAAFDAMARRQPELLTRLGPLWGAD</sequence>
<name>A0A6M1LGE7_9PROT</name>
<dbReference type="AlphaFoldDB" id="A0A6M1LGE7"/>
<evidence type="ECO:0000313" key="1">
    <source>
        <dbReference type="EMBL" id="NGM19396.1"/>
    </source>
</evidence>
<dbReference type="RefSeq" id="WP_164693221.1">
    <property type="nucleotide sequence ID" value="NZ_JAAIKB010000001.1"/>
</dbReference>
<protein>
    <submittedName>
        <fullName evidence="1">Uncharacterized protein</fullName>
    </submittedName>
</protein>
<dbReference type="EMBL" id="JAAIKB010000001">
    <property type="protein sequence ID" value="NGM19396.1"/>
    <property type="molecule type" value="Genomic_DNA"/>
</dbReference>
<accession>A0A6M1LGE7</accession>
<organism evidence="1 2">
    <name type="scientific">Falsiroseomonas algicola</name>
    <dbReference type="NCBI Taxonomy" id="2716930"/>
    <lineage>
        <taxon>Bacteria</taxon>
        <taxon>Pseudomonadati</taxon>
        <taxon>Pseudomonadota</taxon>
        <taxon>Alphaproteobacteria</taxon>
        <taxon>Acetobacterales</taxon>
        <taxon>Roseomonadaceae</taxon>
        <taxon>Falsiroseomonas</taxon>
    </lineage>
</organism>
<reference evidence="1 2" key="1">
    <citation type="submission" date="2020-03" db="EMBL/GenBank/DDBJ databases">
        <title>Roseomonas stagni sp. nov., isolated from pond water in Japan.</title>
        <authorList>
            <person name="Furuhata K."/>
            <person name="Miyamoto H."/>
            <person name="Goto K."/>
        </authorList>
    </citation>
    <scope>NUCLEOTIDE SEQUENCE [LARGE SCALE GENOMIC DNA]</scope>
    <source>
        <strain evidence="1 2">PeD5</strain>
    </source>
</reference>
<comment type="caution">
    <text evidence="1">The sequence shown here is derived from an EMBL/GenBank/DDBJ whole genome shotgun (WGS) entry which is preliminary data.</text>
</comment>
<evidence type="ECO:0000313" key="2">
    <source>
        <dbReference type="Proteomes" id="UP000475385"/>
    </source>
</evidence>
<keyword evidence="2" id="KW-1185">Reference proteome</keyword>
<dbReference type="Proteomes" id="UP000475385">
    <property type="component" value="Unassembled WGS sequence"/>
</dbReference>